<dbReference type="PANTHER" id="PTHR38048:SF2">
    <property type="entry name" value="HEMERYTHRIN-LIKE DOMAIN-CONTAINING PROTEIN"/>
    <property type="match status" value="1"/>
</dbReference>
<proteinExistence type="predicted"/>
<keyword evidence="2" id="KW-1185">Reference proteome</keyword>
<evidence type="ECO:0008006" key="3">
    <source>
        <dbReference type="Google" id="ProtNLM"/>
    </source>
</evidence>
<protein>
    <recommendedName>
        <fullName evidence="3">Hemerythrin-like domain-containing protein</fullName>
    </recommendedName>
</protein>
<gene>
    <name evidence="1" type="ORF">ONZ51_g3956</name>
</gene>
<name>A0AAD7XDF4_9APHY</name>
<organism evidence="1 2">
    <name type="scientific">Trametes cubensis</name>
    <dbReference type="NCBI Taxonomy" id="1111947"/>
    <lineage>
        <taxon>Eukaryota</taxon>
        <taxon>Fungi</taxon>
        <taxon>Dikarya</taxon>
        <taxon>Basidiomycota</taxon>
        <taxon>Agaricomycotina</taxon>
        <taxon>Agaricomycetes</taxon>
        <taxon>Polyporales</taxon>
        <taxon>Polyporaceae</taxon>
        <taxon>Trametes</taxon>
    </lineage>
</organism>
<reference evidence="1" key="1">
    <citation type="submission" date="2022-11" db="EMBL/GenBank/DDBJ databases">
        <title>Genome Sequence of Cubamyces cubensis.</title>
        <authorList>
            <person name="Buettner E."/>
        </authorList>
    </citation>
    <scope>NUCLEOTIDE SEQUENCE</scope>
    <source>
        <strain evidence="1">MPL-01</strain>
    </source>
</reference>
<evidence type="ECO:0000313" key="1">
    <source>
        <dbReference type="EMBL" id="KAJ8487775.1"/>
    </source>
</evidence>
<accession>A0AAD7XDF4</accession>
<dbReference type="EMBL" id="JAPEVG010000073">
    <property type="protein sequence ID" value="KAJ8487775.1"/>
    <property type="molecule type" value="Genomic_DNA"/>
</dbReference>
<dbReference type="AlphaFoldDB" id="A0AAD7XDF4"/>
<evidence type="ECO:0000313" key="2">
    <source>
        <dbReference type="Proteomes" id="UP001215151"/>
    </source>
</evidence>
<comment type="caution">
    <text evidence="1">The sequence shown here is derived from an EMBL/GenBank/DDBJ whole genome shotgun (WGS) entry which is preliminary data.</text>
</comment>
<dbReference type="Proteomes" id="UP001215151">
    <property type="component" value="Unassembled WGS sequence"/>
</dbReference>
<dbReference type="InterPro" id="IPR053206">
    <property type="entry name" value="Dimeric_xanthone_biosynth"/>
</dbReference>
<sequence>MATVPTDPYELLHWNMKLANAAIPQEEAVFPKLNEKMDFTHEQEQHKDVHTFLDKFLTAIHAAQKNKAEFDAVKLKELMLSAKDALLTHFSEELTHLEPAKMKEAGFSEAECRDIVTKLVEHAKSNGDPFIVVPYMRSHTPPEYKDIWPPIPWVLRKVVVPLVLAKRHSGYWKYAPYSMA</sequence>
<dbReference type="PANTHER" id="PTHR38048">
    <property type="entry name" value="EXPRESSED PROTEIN"/>
    <property type="match status" value="1"/>
</dbReference>